<sequence length="159" mass="17483">MEMIVPFMGHKIDPPPCMVLIEILSFFTHSSKLIVKTVDCEGFFNIFNPPQYKEKWWDAKQFIASGGMPSSNSATVTALAAGVGIIEGFGSSNFSIALILASIVMYDAFGIRLHAEKQAEVLNQIVYELPEEHPLFDSKPLRELLGHTVPRVIAGGFLG</sequence>
<dbReference type="InterPro" id="IPR003832">
    <property type="entry name" value="DUF212"/>
</dbReference>
<protein>
    <submittedName>
        <fullName evidence="1">Acid phosphatase/vanadium-dependent haloperoxidase-related protein</fullName>
    </submittedName>
</protein>
<reference evidence="1" key="1">
    <citation type="submission" date="2022-08" db="EMBL/GenBank/DDBJ databases">
        <authorList>
            <person name="Marques A."/>
        </authorList>
    </citation>
    <scope>NUCLEOTIDE SEQUENCE</scope>
    <source>
        <strain evidence="1">RhyPub2mFocal</strain>
        <tissue evidence="1">Leaves</tissue>
    </source>
</reference>
<organism evidence="1 2">
    <name type="scientific">Rhynchospora pubera</name>
    <dbReference type="NCBI Taxonomy" id="906938"/>
    <lineage>
        <taxon>Eukaryota</taxon>
        <taxon>Viridiplantae</taxon>
        <taxon>Streptophyta</taxon>
        <taxon>Embryophyta</taxon>
        <taxon>Tracheophyta</taxon>
        <taxon>Spermatophyta</taxon>
        <taxon>Magnoliopsida</taxon>
        <taxon>Liliopsida</taxon>
        <taxon>Poales</taxon>
        <taxon>Cyperaceae</taxon>
        <taxon>Cyperoideae</taxon>
        <taxon>Rhynchosporeae</taxon>
        <taxon>Rhynchospora</taxon>
    </lineage>
</organism>
<evidence type="ECO:0000313" key="1">
    <source>
        <dbReference type="EMBL" id="KAJ4774126.1"/>
    </source>
</evidence>
<dbReference type="AlphaFoldDB" id="A0AAV8E3R3"/>
<dbReference type="PANTHER" id="PTHR31446:SF8">
    <property type="entry name" value="OS04G0486900 PROTEIN"/>
    <property type="match status" value="1"/>
</dbReference>
<comment type="caution">
    <text evidence="1">The sequence shown here is derived from an EMBL/GenBank/DDBJ whole genome shotgun (WGS) entry which is preliminary data.</text>
</comment>
<evidence type="ECO:0000313" key="2">
    <source>
        <dbReference type="Proteomes" id="UP001140206"/>
    </source>
</evidence>
<dbReference type="Proteomes" id="UP001140206">
    <property type="component" value="Chromosome 3"/>
</dbReference>
<accession>A0AAV8E3R3</accession>
<dbReference type="PANTHER" id="PTHR31446">
    <property type="entry name" value="ACID PHOSPHATASE/VANADIUM-DEPENDENT HALOPEROXIDASE-RELATED PROTEIN"/>
    <property type="match status" value="1"/>
</dbReference>
<keyword evidence="2" id="KW-1185">Reference proteome</keyword>
<dbReference type="EMBL" id="JAMFTS010000003">
    <property type="protein sequence ID" value="KAJ4774126.1"/>
    <property type="molecule type" value="Genomic_DNA"/>
</dbReference>
<gene>
    <name evidence="1" type="ORF">LUZ62_058383</name>
</gene>
<name>A0AAV8E3R3_9POAL</name>
<proteinExistence type="predicted"/>
<dbReference type="Pfam" id="PF02681">
    <property type="entry name" value="DUF212"/>
    <property type="match status" value="1"/>
</dbReference>